<dbReference type="Gene3D" id="3.30.450.200">
    <property type="match status" value="1"/>
</dbReference>
<evidence type="ECO:0000313" key="4">
    <source>
        <dbReference type="Proteomes" id="UP000735302"/>
    </source>
</evidence>
<feature type="region of interest" description="Disordered" evidence="1">
    <location>
        <begin position="673"/>
        <end position="695"/>
    </location>
</feature>
<feature type="region of interest" description="Disordered" evidence="1">
    <location>
        <begin position="1"/>
        <end position="174"/>
    </location>
</feature>
<dbReference type="InterPro" id="IPR001194">
    <property type="entry name" value="cDENN_dom"/>
</dbReference>
<dbReference type="PROSITE" id="PS50211">
    <property type="entry name" value="DENN"/>
    <property type="match status" value="1"/>
</dbReference>
<dbReference type="Pfam" id="PF02141">
    <property type="entry name" value="DENN"/>
    <property type="match status" value="1"/>
</dbReference>
<feature type="compositionally biased region" description="Polar residues" evidence="1">
    <location>
        <begin position="620"/>
        <end position="637"/>
    </location>
</feature>
<feature type="compositionally biased region" description="Polar residues" evidence="1">
    <location>
        <begin position="574"/>
        <end position="583"/>
    </location>
</feature>
<feature type="compositionally biased region" description="Basic and acidic residues" evidence="1">
    <location>
        <begin position="586"/>
        <end position="601"/>
    </location>
</feature>
<keyword evidence="4" id="KW-1185">Reference proteome</keyword>
<feature type="compositionally biased region" description="Basic and acidic residues" evidence="1">
    <location>
        <begin position="72"/>
        <end position="81"/>
    </location>
</feature>
<feature type="compositionally biased region" description="Polar residues" evidence="1">
    <location>
        <begin position="348"/>
        <end position="357"/>
    </location>
</feature>
<evidence type="ECO:0000256" key="1">
    <source>
        <dbReference type="SAM" id="MobiDB-lite"/>
    </source>
</evidence>
<feature type="compositionally biased region" description="Basic and acidic residues" evidence="1">
    <location>
        <begin position="222"/>
        <end position="241"/>
    </location>
</feature>
<dbReference type="SMART" id="SM00799">
    <property type="entry name" value="DENN"/>
    <property type="match status" value="1"/>
</dbReference>
<dbReference type="Gene3D" id="3.40.50.11500">
    <property type="match status" value="1"/>
</dbReference>
<reference evidence="3 4" key="1">
    <citation type="journal article" date="2021" name="Elife">
        <title>Chloroplast acquisition without the gene transfer in kleptoplastic sea slugs, Plakobranchus ocellatus.</title>
        <authorList>
            <person name="Maeda T."/>
            <person name="Takahashi S."/>
            <person name="Yoshida T."/>
            <person name="Shimamura S."/>
            <person name="Takaki Y."/>
            <person name="Nagai Y."/>
            <person name="Toyoda A."/>
            <person name="Suzuki Y."/>
            <person name="Arimoto A."/>
            <person name="Ishii H."/>
            <person name="Satoh N."/>
            <person name="Nishiyama T."/>
            <person name="Hasebe M."/>
            <person name="Maruyama T."/>
            <person name="Minagawa J."/>
            <person name="Obokata J."/>
            <person name="Shigenobu S."/>
        </authorList>
    </citation>
    <scope>NUCLEOTIDE SEQUENCE [LARGE SCALE GENOMIC DNA]</scope>
</reference>
<dbReference type="InterPro" id="IPR051942">
    <property type="entry name" value="DENN_domain_containing_2"/>
</dbReference>
<dbReference type="PANTHER" id="PTHR15288">
    <property type="entry name" value="DENN DOMAIN-CONTAINING PROTEIN 2"/>
    <property type="match status" value="1"/>
</dbReference>
<dbReference type="InterPro" id="IPR043153">
    <property type="entry name" value="DENN_C"/>
</dbReference>
<feature type="compositionally biased region" description="Basic and acidic residues" evidence="1">
    <location>
        <begin position="266"/>
        <end position="284"/>
    </location>
</feature>
<comment type="caution">
    <text evidence="3">The sequence shown here is derived from an EMBL/GenBank/DDBJ whole genome shotgun (WGS) entry which is preliminary data.</text>
</comment>
<dbReference type="InterPro" id="IPR005113">
    <property type="entry name" value="uDENN_dom"/>
</dbReference>
<feature type="compositionally biased region" description="Low complexity" evidence="1">
    <location>
        <begin position="140"/>
        <end position="153"/>
    </location>
</feature>
<feature type="compositionally biased region" description="Basic and acidic residues" evidence="1">
    <location>
        <begin position="716"/>
        <end position="729"/>
    </location>
</feature>
<dbReference type="InterPro" id="IPR005112">
    <property type="entry name" value="dDENN_dom"/>
</dbReference>
<evidence type="ECO:0000259" key="2">
    <source>
        <dbReference type="PROSITE" id="PS50211"/>
    </source>
</evidence>
<feature type="compositionally biased region" description="Pro residues" evidence="1">
    <location>
        <begin position="417"/>
        <end position="427"/>
    </location>
</feature>
<feature type="domain" description="UDENN" evidence="2">
    <location>
        <begin position="826"/>
        <end position="1205"/>
    </location>
</feature>
<sequence length="1247" mass="139161">MSDNTDKRSVRQLPPGKLNNLKKLFENEATESPPFKTEKQLPPPRPPLPSTRLKSPERPKLPAGKKPSHLMGKKEFDHAQDSLRPSDSTSRPEDHVSAAVSVRKLNTSKTFSDADQNLSSGQREHQVLSPKISRKIMALTANNSPTPSNSNNAVVKPPPPIKPQGQRKVSKVTDSASEIVIDNPVYEGYQQQESVIATATYSKVNKETKKVGPPSKVSFDQDQTHIQRREAVRRTSGERRKTIASFEPEMDNQDLGSGVNVAMRAKPFEGARGDKPTPPKKSEAVRSMSMRNSREREKQKVGDSNDTKNGPENVYNAPWDTSKNTVFEKLKHSHLIPQSASDPPLNLNKVTSASPHTTGKLASPAIKPPPLPSQPPPKPPAARKKGMVLDSINKPASKSSPMKAPPPAPINKDSPSKPAPFAPPPKPPRTHAHDSYIMTKLSKEVEAKEQSTPQKAVQSAEPNDPIPDKPSSEEAEYFSVKDRVAKMMQLQSSETQTSSPVSKSSPPTPKDHEVNIRQKPPSRPPPPKHRPNSIENNTSLNSHAPPRPQTNCPESKTRSGGPIIIPVFPRRQHQAFQRQSSATYDVRSRKPTDELPKHPDDDYYSSRPLQRFPLRKSRSSECIHSSRGSSINLSSAGTFGDSSGMGDSMSRSAYDYEAVIDSDGYAVPNEFMRLPSNRKDTNPETPTPTNRRPGQFLTKLCGFEASHTPSLSPGTLRDEHKGGKVGGARHDLTKVNKKNMTMVREKINQAYAALDVALRGQADGEEDGWDNSENTAGSRPESQEIVVEPTEMKRRIEYCTSVRLKTSKSIKHTKEYTSAIYPQLFEYCLVASIRPLVDTSGYEPYLIHKFPENVSSNLSVPNFCFPDASIFKPGSSISVSESYSFVMTYSDGSRVYGYCRRIQPPDSSLPEVICIISPIDAFNMYNTLLSEIESRRRISSDLALEVIAASFGRPLPKPGKVCHIRTLDGQGEMETIFLNRPTDNRLDDVNYESPLFYLGTDRLVKVFSSMLMERRIILCSGNLSILTQTVHALSALLYPFHWQHVYVPLLPPEMLDVVCAPMPYIVGVLSAFLPQVLKMDTEQVFIVDLDKKSIVKSQGDESTILPRKVQRALKTAINMCKIDTEAHSAQWLMVAEAFLRMFIEMIGHFPNHVRTQQDGNRIFQKEGFILEMVSKELRQFLEWFTETQMFEVFIVDLVDNPDCWTSDLFMQRLKEHRESKEESNRHKGLGAKVKNFGKALKIKLQAA</sequence>
<feature type="region of interest" description="Disordered" evidence="1">
    <location>
        <begin position="206"/>
        <end position="644"/>
    </location>
</feature>
<feature type="compositionally biased region" description="Polar residues" evidence="1">
    <location>
        <begin position="450"/>
        <end position="461"/>
    </location>
</feature>
<gene>
    <name evidence="3" type="ORF">PoB_002759500</name>
</gene>
<proteinExistence type="predicted"/>
<dbReference type="EMBL" id="BLXT01003184">
    <property type="protein sequence ID" value="GFO01090.1"/>
    <property type="molecule type" value="Genomic_DNA"/>
</dbReference>
<feature type="compositionally biased region" description="Polar residues" evidence="1">
    <location>
        <begin position="104"/>
        <end position="121"/>
    </location>
</feature>
<dbReference type="AlphaFoldDB" id="A0AAV3ZZ05"/>
<dbReference type="PANTHER" id="PTHR15288:SF0">
    <property type="entry name" value="UDENN DOMAIN-CONTAINING PROTEIN"/>
    <property type="match status" value="1"/>
</dbReference>
<evidence type="ECO:0000313" key="3">
    <source>
        <dbReference type="EMBL" id="GFO01090.1"/>
    </source>
</evidence>
<feature type="compositionally biased region" description="Basic and acidic residues" evidence="1">
    <location>
        <begin position="292"/>
        <end position="306"/>
    </location>
</feature>
<protein>
    <submittedName>
        <fullName evidence="3">DENN domain-containing protein 2a-like isoform x2</fullName>
    </submittedName>
</protein>
<dbReference type="FunFam" id="3.40.50.11500:FF:000004">
    <property type="entry name" value="DENN domain-containing protein 2C isoform X1"/>
    <property type="match status" value="1"/>
</dbReference>
<feature type="region of interest" description="Disordered" evidence="1">
    <location>
        <begin position="707"/>
        <end position="729"/>
    </location>
</feature>
<dbReference type="Proteomes" id="UP000735302">
    <property type="component" value="Unassembled WGS sequence"/>
</dbReference>
<dbReference type="SMART" id="SM00800">
    <property type="entry name" value="uDENN"/>
    <property type="match status" value="1"/>
</dbReference>
<name>A0AAV3ZZ05_9GAST</name>
<dbReference type="Pfam" id="PF03456">
    <property type="entry name" value="uDENN"/>
    <property type="match status" value="1"/>
</dbReference>
<organism evidence="3 4">
    <name type="scientific">Plakobranchus ocellatus</name>
    <dbReference type="NCBI Taxonomy" id="259542"/>
    <lineage>
        <taxon>Eukaryota</taxon>
        <taxon>Metazoa</taxon>
        <taxon>Spiralia</taxon>
        <taxon>Lophotrochozoa</taxon>
        <taxon>Mollusca</taxon>
        <taxon>Gastropoda</taxon>
        <taxon>Heterobranchia</taxon>
        <taxon>Euthyneura</taxon>
        <taxon>Panpulmonata</taxon>
        <taxon>Sacoglossa</taxon>
        <taxon>Placobranchoidea</taxon>
        <taxon>Plakobranchidae</taxon>
        <taxon>Plakobranchus</taxon>
    </lineage>
</organism>
<dbReference type="InterPro" id="IPR037516">
    <property type="entry name" value="Tripartite_DENN"/>
</dbReference>
<feature type="region of interest" description="Disordered" evidence="1">
    <location>
        <begin position="763"/>
        <end position="783"/>
    </location>
</feature>
<feature type="compositionally biased region" description="Polar residues" evidence="1">
    <location>
        <begin position="533"/>
        <end position="542"/>
    </location>
</feature>
<accession>A0AAV3ZZ05</accession>
<dbReference type="Pfam" id="PF03455">
    <property type="entry name" value="dDENN"/>
    <property type="match status" value="1"/>
</dbReference>
<dbReference type="SMART" id="SM00801">
    <property type="entry name" value="dDENN"/>
    <property type="match status" value="1"/>
</dbReference>
<feature type="compositionally biased region" description="Low complexity" evidence="1">
    <location>
        <begin position="492"/>
        <end position="505"/>
    </location>
</feature>
<feature type="compositionally biased region" description="Pro residues" evidence="1">
    <location>
        <begin position="366"/>
        <end position="380"/>
    </location>
</feature>
<feature type="compositionally biased region" description="Low complexity" evidence="1">
    <location>
        <begin position="683"/>
        <end position="693"/>
    </location>
</feature>